<evidence type="ECO:0000313" key="2">
    <source>
        <dbReference type="Proteomes" id="UP001164746"/>
    </source>
</evidence>
<accession>A0ABY7G9C6</accession>
<dbReference type="EMBL" id="CP111027">
    <property type="protein sequence ID" value="WAR29813.1"/>
    <property type="molecule type" value="Genomic_DNA"/>
</dbReference>
<evidence type="ECO:0000313" key="1">
    <source>
        <dbReference type="EMBL" id="WAR29813.1"/>
    </source>
</evidence>
<keyword evidence="2" id="KW-1185">Reference proteome</keyword>
<name>A0ABY7G9C6_MYAAR</name>
<protein>
    <submittedName>
        <fullName evidence="1">Uncharacterized protein</fullName>
    </submittedName>
</protein>
<reference evidence="1" key="1">
    <citation type="submission" date="2022-11" db="EMBL/GenBank/DDBJ databases">
        <title>Centuries of genome instability and evolution in soft-shell clam transmissible cancer (bioRxiv).</title>
        <authorList>
            <person name="Hart S.F.M."/>
            <person name="Yonemitsu M.A."/>
            <person name="Giersch R.M."/>
            <person name="Beal B.F."/>
            <person name="Arriagada G."/>
            <person name="Davis B.W."/>
            <person name="Ostrander E.A."/>
            <person name="Goff S.P."/>
            <person name="Metzger M.J."/>
        </authorList>
    </citation>
    <scope>NUCLEOTIDE SEQUENCE</scope>
    <source>
        <strain evidence="1">MELC-2E11</strain>
        <tissue evidence="1">Siphon/mantle</tissue>
    </source>
</reference>
<dbReference type="Proteomes" id="UP001164746">
    <property type="component" value="Chromosome 16"/>
</dbReference>
<gene>
    <name evidence="1" type="ORF">MAR_003381</name>
</gene>
<proteinExistence type="predicted"/>
<organism evidence="1 2">
    <name type="scientific">Mya arenaria</name>
    <name type="common">Soft-shell clam</name>
    <dbReference type="NCBI Taxonomy" id="6604"/>
    <lineage>
        <taxon>Eukaryota</taxon>
        <taxon>Metazoa</taxon>
        <taxon>Spiralia</taxon>
        <taxon>Lophotrochozoa</taxon>
        <taxon>Mollusca</taxon>
        <taxon>Bivalvia</taxon>
        <taxon>Autobranchia</taxon>
        <taxon>Heteroconchia</taxon>
        <taxon>Euheterodonta</taxon>
        <taxon>Imparidentia</taxon>
        <taxon>Neoheterodontei</taxon>
        <taxon>Myida</taxon>
        <taxon>Myoidea</taxon>
        <taxon>Myidae</taxon>
        <taxon>Mya</taxon>
    </lineage>
</organism>
<sequence>MSRFVIQLSGVNDISRLISDEAGKQITKDQNLQKLVAELLEKDLRIHIKGKEIVLSSLHIVHGPIKTIEEMVYSHPYVVLAACIVDI</sequence>